<gene>
    <name evidence="1" type="ORF">PUN28_005242</name>
</gene>
<protein>
    <submittedName>
        <fullName evidence="1">Uncharacterized protein</fullName>
    </submittedName>
</protein>
<dbReference type="Proteomes" id="UP001430953">
    <property type="component" value="Unassembled WGS sequence"/>
</dbReference>
<sequence>MGYQDLEGSFHANMFETAYDFQRCFNSATFYDLTLHLQYLELHLADIEENSVALYELCCAVAKKNAQKVEEKHNVYSYRSGSYGTAGKLKLTFVKSGSTF</sequence>
<comment type="caution">
    <text evidence="1">The sequence shown here is derived from an EMBL/GenBank/DDBJ whole genome shotgun (WGS) entry which is preliminary data.</text>
</comment>
<proteinExistence type="predicted"/>
<organism evidence="1 2">
    <name type="scientific">Cardiocondyla obscurior</name>
    <dbReference type="NCBI Taxonomy" id="286306"/>
    <lineage>
        <taxon>Eukaryota</taxon>
        <taxon>Metazoa</taxon>
        <taxon>Ecdysozoa</taxon>
        <taxon>Arthropoda</taxon>
        <taxon>Hexapoda</taxon>
        <taxon>Insecta</taxon>
        <taxon>Pterygota</taxon>
        <taxon>Neoptera</taxon>
        <taxon>Endopterygota</taxon>
        <taxon>Hymenoptera</taxon>
        <taxon>Apocrita</taxon>
        <taxon>Aculeata</taxon>
        <taxon>Formicoidea</taxon>
        <taxon>Formicidae</taxon>
        <taxon>Myrmicinae</taxon>
        <taxon>Cardiocondyla</taxon>
    </lineage>
</organism>
<keyword evidence="2" id="KW-1185">Reference proteome</keyword>
<evidence type="ECO:0000313" key="1">
    <source>
        <dbReference type="EMBL" id="KAL0126739.1"/>
    </source>
</evidence>
<name>A0AAW2GHZ2_9HYME</name>
<dbReference type="EMBL" id="JADYXP020000004">
    <property type="protein sequence ID" value="KAL0126739.1"/>
    <property type="molecule type" value="Genomic_DNA"/>
</dbReference>
<reference evidence="1 2" key="1">
    <citation type="submission" date="2023-03" db="EMBL/GenBank/DDBJ databases">
        <title>High recombination rates correlate with genetic variation in Cardiocondyla obscurior ants.</title>
        <authorList>
            <person name="Errbii M."/>
        </authorList>
    </citation>
    <scope>NUCLEOTIDE SEQUENCE [LARGE SCALE GENOMIC DNA]</scope>
    <source>
        <strain evidence="1">Alpha-2009</strain>
        <tissue evidence="1">Whole body</tissue>
    </source>
</reference>
<dbReference type="AlphaFoldDB" id="A0AAW2GHZ2"/>
<evidence type="ECO:0000313" key="2">
    <source>
        <dbReference type="Proteomes" id="UP001430953"/>
    </source>
</evidence>
<accession>A0AAW2GHZ2</accession>